<dbReference type="InterPro" id="IPR051708">
    <property type="entry name" value="Plant_Aspart_Prot_A1"/>
</dbReference>
<keyword evidence="8" id="KW-0325">Glycoprotein</keyword>
<dbReference type="Pfam" id="PF14543">
    <property type="entry name" value="TAXi_N"/>
    <property type="match status" value="1"/>
</dbReference>
<dbReference type="InterPro" id="IPR001461">
    <property type="entry name" value="Aspartic_peptidase_A1"/>
</dbReference>
<dbReference type="EMBL" id="JBJXBP010000002">
    <property type="protein sequence ID" value="KAL3844373.1"/>
    <property type="molecule type" value="Genomic_DNA"/>
</dbReference>
<comment type="similarity">
    <text evidence="2 10">Belongs to the peptidase A1 family.</text>
</comment>
<evidence type="ECO:0000256" key="7">
    <source>
        <dbReference type="ARBA" id="ARBA00022801"/>
    </source>
</evidence>
<dbReference type="Pfam" id="PF14541">
    <property type="entry name" value="TAXi_C"/>
    <property type="match status" value="1"/>
</dbReference>
<evidence type="ECO:0000256" key="2">
    <source>
        <dbReference type="ARBA" id="ARBA00007447"/>
    </source>
</evidence>
<evidence type="ECO:0000256" key="4">
    <source>
        <dbReference type="ARBA" id="ARBA00022670"/>
    </source>
</evidence>
<feature type="transmembrane region" description="Helical" evidence="11">
    <location>
        <begin position="12"/>
        <end position="29"/>
    </location>
</feature>
<feature type="domain" description="Peptidase A1" evidence="12">
    <location>
        <begin position="102"/>
        <end position="442"/>
    </location>
</feature>
<dbReference type="Proteomes" id="UP001634393">
    <property type="component" value="Unassembled WGS sequence"/>
</dbReference>
<evidence type="ECO:0000256" key="9">
    <source>
        <dbReference type="PIRSR" id="PIRSR601461-1"/>
    </source>
</evidence>
<dbReference type="GO" id="GO:0006508">
    <property type="term" value="P:proteolysis"/>
    <property type="evidence" value="ECO:0007669"/>
    <property type="project" value="UniProtKB-KW"/>
</dbReference>
<organism evidence="13 14">
    <name type="scientific">Penstemon smallii</name>
    <dbReference type="NCBI Taxonomy" id="265156"/>
    <lineage>
        <taxon>Eukaryota</taxon>
        <taxon>Viridiplantae</taxon>
        <taxon>Streptophyta</taxon>
        <taxon>Embryophyta</taxon>
        <taxon>Tracheophyta</taxon>
        <taxon>Spermatophyta</taxon>
        <taxon>Magnoliopsida</taxon>
        <taxon>eudicotyledons</taxon>
        <taxon>Gunneridae</taxon>
        <taxon>Pentapetalae</taxon>
        <taxon>asterids</taxon>
        <taxon>lamiids</taxon>
        <taxon>Lamiales</taxon>
        <taxon>Plantaginaceae</taxon>
        <taxon>Cheloneae</taxon>
        <taxon>Penstemon</taxon>
    </lineage>
</organism>
<dbReference type="GO" id="GO:0005576">
    <property type="term" value="C:extracellular region"/>
    <property type="evidence" value="ECO:0007669"/>
    <property type="project" value="UniProtKB-SubCell"/>
</dbReference>
<evidence type="ECO:0000259" key="12">
    <source>
        <dbReference type="PROSITE" id="PS51767"/>
    </source>
</evidence>
<dbReference type="PRINTS" id="PR00792">
    <property type="entry name" value="PEPSIN"/>
</dbReference>
<evidence type="ECO:0000313" key="13">
    <source>
        <dbReference type="EMBL" id="KAL3844373.1"/>
    </source>
</evidence>
<dbReference type="SUPFAM" id="SSF50630">
    <property type="entry name" value="Acid proteases"/>
    <property type="match status" value="1"/>
</dbReference>
<name>A0ABD3U727_9LAMI</name>
<evidence type="ECO:0000313" key="14">
    <source>
        <dbReference type="Proteomes" id="UP001634393"/>
    </source>
</evidence>
<feature type="active site" evidence="9">
    <location>
        <position position="329"/>
    </location>
</feature>
<dbReference type="CDD" id="cd05476">
    <property type="entry name" value="pepsin_A_like_plant"/>
    <property type="match status" value="1"/>
</dbReference>
<dbReference type="PANTHER" id="PTHR47967">
    <property type="entry name" value="OS07G0603500 PROTEIN-RELATED"/>
    <property type="match status" value="1"/>
</dbReference>
<dbReference type="GO" id="GO:0004190">
    <property type="term" value="F:aspartic-type endopeptidase activity"/>
    <property type="evidence" value="ECO:0007669"/>
    <property type="project" value="UniProtKB-KW"/>
</dbReference>
<dbReference type="InterPro" id="IPR021109">
    <property type="entry name" value="Peptidase_aspartic_dom_sf"/>
</dbReference>
<comment type="subcellular location">
    <subcellularLocation>
        <location evidence="1">Secreted</location>
    </subcellularLocation>
</comment>
<dbReference type="FunFam" id="2.40.70.10:FF:000050">
    <property type="entry name" value="Aspartic proteinase CDR1"/>
    <property type="match status" value="1"/>
</dbReference>
<evidence type="ECO:0000256" key="11">
    <source>
        <dbReference type="SAM" id="Phobius"/>
    </source>
</evidence>
<comment type="caution">
    <text evidence="13">The sequence shown here is derived from an EMBL/GenBank/DDBJ whole genome shotgun (WGS) entry which is preliminary data.</text>
</comment>
<sequence length="450" mass="50431">MASYYKPLSNFFYPLLISYLASFCLVSIIEAKKHGGITLDLIHRDSPHSPFYNISQSYFDRLSTLFHRSNSRKSSISLLYSKTISKSTNSFQARVIPDYGEYLMKISIGTPPVEILGIADTGSDLTWIQCKPCYECYNQTSPIFNPKKTKTYGQVSCKSRQCSYVGSFNCDSSNGCNYEVSYGDNSYSVGDLAVDTFTFDSNSRKSVSFPKVVFGCGHRNRGTFKEMDSGIIGLGRGPLSIIKQLDKTIDGIFSYCLTFIDSNATSKISFGRKAIVQGPKVKSTPIVRKDLDTFYYLTLEGISVGRERLAYNSISNSQESVEEGNIIIDSGTTLSYVPREFYDTLESTLVKTIKGKRVSAKQQTLKLCYAVTKDGKFNPPPIVAHFRGADVELRQENTFIEVEKGIFCLTFVPSQALAIFGNLHQMNYHIGYDLKKQKVNFLQTDCSKHH</sequence>
<keyword evidence="4 10" id="KW-0645">Protease</keyword>
<feature type="active site" evidence="9">
    <location>
        <position position="120"/>
    </location>
</feature>
<dbReference type="InterPro" id="IPR033121">
    <property type="entry name" value="PEPTIDASE_A1"/>
</dbReference>
<dbReference type="PANTHER" id="PTHR47967:SF128">
    <property type="entry name" value="ASPARTIC PROTEINASE CDR1-LIKE"/>
    <property type="match status" value="1"/>
</dbReference>
<keyword evidence="14" id="KW-1185">Reference proteome</keyword>
<evidence type="ECO:0000256" key="6">
    <source>
        <dbReference type="ARBA" id="ARBA00022750"/>
    </source>
</evidence>
<keyword evidence="11" id="KW-0472">Membrane</keyword>
<dbReference type="InterPro" id="IPR034161">
    <property type="entry name" value="Pepsin-like_plant"/>
</dbReference>
<evidence type="ECO:0000256" key="1">
    <source>
        <dbReference type="ARBA" id="ARBA00004613"/>
    </source>
</evidence>
<keyword evidence="11" id="KW-1133">Transmembrane helix</keyword>
<protein>
    <recommendedName>
        <fullName evidence="12">Peptidase A1 domain-containing protein</fullName>
    </recommendedName>
</protein>
<dbReference type="InterPro" id="IPR032799">
    <property type="entry name" value="TAXi_C"/>
</dbReference>
<keyword evidence="7 10" id="KW-0378">Hydrolase</keyword>
<keyword evidence="6 10" id="KW-0064">Aspartyl protease</keyword>
<dbReference type="InterPro" id="IPR001969">
    <property type="entry name" value="Aspartic_peptidase_AS"/>
</dbReference>
<reference evidence="13 14" key="1">
    <citation type="submission" date="2024-12" db="EMBL/GenBank/DDBJ databases">
        <title>The unique morphological basis and parallel evolutionary history of personate flowers in Penstemon.</title>
        <authorList>
            <person name="Depatie T.H."/>
            <person name="Wessinger C.A."/>
        </authorList>
    </citation>
    <scope>NUCLEOTIDE SEQUENCE [LARGE SCALE GENOMIC DNA]</scope>
    <source>
        <strain evidence="13">WTNN_2</strain>
        <tissue evidence="13">Leaf</tissue>
    </source>
</reference>
<gene>
    <name evidence="13" type="ORF">ACJIZ3_001776</name>
</gene>
<dbReference type="PROSITE" id="PS51767">
    <property type="entry name" value="PEPTIDASE_A1"/>
    <property type="match status" value="1"/>
</dbReference>
<dbReference type="InterPro" id="IPR032861">
    <property type="entry name" value="TAXi_N"/>
</dbReference>
<evidence type="ECO:0000256" key="10">
    <source>
        <dbReference type="RuleBase" id="RU000454"/>
    </source>
</evidence>
<keyword evidence="3" id="KW-0964">Secreted</keyword>
<dbReference type="FunFam" id="2.40.70.10:FF:000016">
    <property type="entry name" value="Probable aspartic protease At2g35615"/>
    <property type="match status" value="1"/>
</dbReference>
<dbReference type="PROSITE" id="PS00141">
    <property type="entry name" value="ASP_PROTEASE"/>
    <property type="match status" value="2"/>
</dbReference>
<keyword evidence="11" id="KW-0812">Transmembrane</keyword>
<evidence type="ECO:0000256" key="3">
    <source>
        <dbReference type="ARBA" id="ARBA00022525"/>
    </source>
</evidence>
<dbReference type="AlphaFoldDB" id="A0ABD3U727"/>
<keyword evidence="5" id="KW-0732">Signal</keyword>
<evidence type="ECO:0000256" key="5">
    <source>
        <dbReference type="ARBA" id="ARBA00022729"/>
    </source>
</evidence>
<evidence type="ECO:0000256" key="8">
    <source>
        <dbReference type="ARBA" id="ARBA00023180"/>
    </source>
</evidence>
<proteinExistence type="inferred from homology"/>
<dbReference type="Gene3D" id="2.40.70.10">
    <property type="entry name" value="Acid Proteases"/>
    <property type="match status" value="2"/>
</dbReference>
<accession>A0ABD3U727</accession>